<keyword evidence="8" id="KW-0902">Two-component regulatory system</keyword>
<dbReference type="CDD" id="cd00082">
    <property type="entry name" value="HisKA"/>
    <property type="match status" value="1"/>
</dbReference>
<sequence>FDIDGFIIYANEQVRKRYNIHENSLNFFEEISKMCKIAYEGLEEEIRHNILNSIKSNKKWSGVIDKSDGDERFLEIDKVVSTQYGEVLIVQISQNEEIIKLKKEIEEKNILFDIITKKAGDLITIVDNNKNIKYLNDESCNVLGYSRGELIGKKLDEIVIGGTNILYTNKFQEISLRCKNGETIDIETISSPTSENNEDGWILIARNITYRRDLKNLKEKYDEIKIHNKLKSDFFANLSHELKTPLNIFYSIIQVLDLNVEKDANDFKQAYKKYNKGLKVNFYRMFKMITNLIDLTKFDSNFEKVKFNNYDIVKLCEDISLSVITYAEQKNIEIVFDTEKEEEIIRCNGEYMERIMLNILSNAIKFTPRGGEIFINLFFDNEFVHIKIRDSGIGVPKEKIDSIFEKFVRVDKSFNRENEGSGIGLSIVKSLVELLEGEISLKSEENKGSEFTISLPNIKLNEKDLYEMPTDHIVDAQKITLELSDIYDVF</sequence>
<evidence type="ECO:0000259" key="9">
    <source>
        <dbReference type="PROSITE" id="PS50109"/>
    </source>
</evidence>
<keyword evidence="3" id="KW-0597">Phosphoprotein</keyword>
<dbReference type="InterPro" id="IPR036097">
    <property type="entry name" value="HisK_dim/P_sf"/>
</dbReference>
<dbReference type="Pfam" id="PF13426">
    <property type="entry name" value="PAS_9"/>
    <property type="match status" value="1"/>
</dbReference>
<dbReference type="SUPFAM" id="SSF47384">
    <property type="entry name" value="Homodimeric domain of signal transducing histidine kinase"/>
    <property type="match status" value="1"/>
</dbReference>
<dbReference type="SMART" id="SM00091">
    <property type="entry name" value="PAS"/>
    <property type="match status" value="1"/>
</dbReference>
<dbReference type="EMBL" id="JWHR01000062">
    <property type="protein sequence ID" value="KHS57871.1"/>
    <property type="molecule type" value="Genomic_DNA"/>
</dbReference>
<dbReference type="PROSITE" id="PS50112">
    <property type="entry name" value="PAS"/>
    <property type="match status" value="1"/>
</dbReference>
<proteinExistence type="predicted"/>
<dbReference type="InterPro" id="IPR004358">
    <property type="entry name" value="Sig_transdc_His_kin-like_C"/>
</dbReference>
<dbReference type="Gene3D" id="1.10.287.130">
    <property type="match status" value="1"/>
</dbReference>
<keyword evidence="4" id="KW-0808">Transferase</keyword>
<evidence type="ECO:0000256" key="2">
    <source>
        <dbReference type="ARBA" id="ARBA00012438"/>
    </source>
</evidence>
<keyword evidence="6" id="KW-0418">Kinase</keyword>
<dbReference type="FunFam" id="3.30.565.10:FF:000037">
    <property type="entry name" value="Hybrid sensor histidine kinase/response regulator"/>
    <property type="match status" value="1"/>
</dbReference>
<dbReference type="NCBIfam" id="TIGR00229">
    <property type="entry name" value="sensory_box"/>
    <property type="match status" value="1"/>
</dbReference>
<dbReference type="CDD" id="cd00130">
    <property type="entry name" value="PAS"/>
    <property type="match status" value="1"/>
</dbReference>
<dbReference type="Proteomes" id="UP000031189">
    <property type="component" value="Unassembled WGS sequence"/>
</dbReference>
<gene>
    <name evidence="11" type="ORF">QX51_05815</name>
</gene>
<dbReference type="PRINTS" id="PR00344">
    <property type="entry name" value="BCTRLSENSOR"/>
</dbReference>
<feature type="non-terminal residue" evidence="11">
    <location>
        <position position="1"/>
    </location>
</feature>
<keyword evidence="12" id="KW-1185">Reference proteome</keyword>
<dbReference type="AlphaFoldDB" id="A0A0B3VM61"/>
<dbReference type="InterPro" id="IPR035965">
    <property type="entry name" value="PAS-like_dom_sf"/>
</dbReference>
<evidence type="ECO:0000256" key="1">
    <source>
        <dbReference type="ARBA" id="ARBA00000085"/>
    </source>
</evidence>
<evidence type="ECO:0000256" key="3">
    <source>
        <dbReference type="ARBA" id="ARBA00022553"/>
    </source>
</evidence>
<evidence type="ECO:0000256" key="6">
    <source>
        <dbReference type="ARBA" id="ARBA00022777"/>
    </source>
</evidence>
<dbReference type="Gene3D" id="3.30.450.20">
    <property type="entry name" value="PAS domain"/>
    <property type="match status" value="1"/>
</dbReference>
<evidence type="ECO:0000256" key="8">
    <source>
        <dbReference type="ARBA" id="ARBA00023012"/>
    </source>
</evidence>
<dbReference type="Pfam" id="PF02518">
    <property type="entry name" value="HATPase_c"/>
    <property type="match status" value="1"/>
</dbReference>
<evidence type="ECO:0000256" key="7">
    <source>
        <dbReference type="ARBA" id="ARBA00022840"/>
    </source>
</evidence>
<dbReference type="InterPro" id="IPR036890">
    <property type="entry name" value="HATPase_C_sf"/>
</dbReference>
<evidence type="ECO:0000256" key="5">
    <source>
        <dbReference type="ARBA" id="ARBA00022741"/>
    </source>
</evidence>
<dbReference type="PROSITE" id="PS50109">
    <property type="entry name" value="HIS_KIN"/>
    <property type="match status" value="1"/>
</dbReference>
<keyword evidence="5" id="KW-0547">Nucleotide-binding</keyword>
<dbReference type="SUPFAM" id="SSF55874">
    <property type="entry name" value="ATPase domain of HSP90 chaperone/DNA topoisomerase II/histidine kinase"/>
    <property type="match status" value="1"/>
</dbReference>
<dbReference type="SMART" id="SM00388">
    <property type="entry name" value="HisKA"/>
    <property type="match status" value="1"/>
</dbReference>
<evidence type="ECO:0000259" key="10">
    <source>
        <dbReference type="PROSITE" id="PS50112"/>
    </source>
</evidence>
<reference evidence="11 12" key="1">
    <citation type="submission" date="2014-12" db="EMBL/GenBank/DDBJ databases">
        <title>Draft genome sequence of Terrisporobacter sp. 08-306576, isolated from the blood culture of a bacteremia patient.</title>
        <authorList>
            <person name="Lund L.C."/>
            <person name="Sydenham T.V."/>
            <person name="Hogh S.V."/>
            <person name="Skov M.N."/>
            <person name="Kemp M."/>
            <person name="Justesen U.S."/>
        </authorList>
    </citation>
    <scope>NUCLEOTIDE SEQUENCE [LARGE SCALE GENOMIC DNA]</scope>
    <source>
        <strain evidence="11 12">08-306576</strain>
    </source>
</reference>
<dbReference type="STRING" id="1577792.QX51_05815"/>
<organism evidence="11 12">
    <name type="scientific">Terrisporobacter othiniensis</name>
    <dbReference type="NCBI Taxonomy" id="1577792"/>
    <lineage>
        <taxon>Bacteria</taxon>
        <taxon>Bacillati</taxon>
        <taxon>Bacillota</taxon>
        <taxon>Clostridia</taxon>
        <taxon>Peptostreptococcales</taxon>
        <taxon>Peptostreptococcaceae</taxon>
        <taxon>Terrisporobacter</taxon>
    </lineage>
</organism>
<dbReference type="EC" id="2.7.13.3" evidence="2"/>
<dbReference type="InterPro" id="IPR005467">
    <property type="entry name" value="His_kinase_dom"/>
</dbReference>
<evidence type="ECO:0000313" key="12">
    <source>
        <dbReference type="Proteomes" id="UP000031189"/>
    </source>
</evidence>
<dbReference type="SUPFAM" id="SSF55785">
    <property type="entry name" value="PYP-like sensor domain (PAS domain)"/>
    <property type="match status" value="1"/>
</dbReference>
<evidence type="ECO:0000313" key="11">
    <source>
        <dbReference type="EMBL" id="KHS57871.1"/>
    </source>
</evidence>
<dbReference type="Pfam" id="PF00512">
    <property type="entry name" value="HisKA"/>
    <property type="match status" value="1"/>
</dbReference>
<feature type="domain" description="PAS" evidence="10">
    <location>
        <begin position="107"/>
        <end position="155"/>
    </location>
</feature>
<dbReference type="InterPro" id="IPR003594">
    <property type="entry name" value="HATPase_dom"/>
</dbReference>
<dbReference type="PANTHER" id="PTHR43547:SF2">
    <property type="entry name" value="HYBRID SIGNAL TRANSDUCTION HISTIDINE KINASE C"/>
    <property type="match status" value="1"/>
</dbReference>
<dbReference type="InterPro" id="IPR003661">
    <property type="entry name" value="HisK_dim/P_dom"/>
</dbReference>
<dbReference type="RefSeq" id="WP_039678967.1">
    <property type="nucleotide sequence ID" value="NZ_JWHR01000062.1"/>
</dbReference>
<dbReference type="OrthoDB" id="1745769at2"/>
<dbReference type="Gene3D" id="3.30.565.10">
    <property type="entry name" value="Histidine kinase-like ATPase, C-terminal domain"/>
    <property type="match status" value="1"/>
</dbReference>
<keyword evidence="7" id="KW-0067">ATP-binding</keyword>
<dbReference type="GO" id="GO:0000155">
    <property type="term" value="F:phosphorelay sensor kinase activity"/>
    <property type="evidence" value="ECO:0007669"/>
    <property type="project" value="InterPro"/>
</dbReference>
<evidence type="ECO:0000256" key="4">
    <source>
        <dbReference type="ARBA" id="ARBA00022679"/>
    </source>
</evidence>
<dbReference type="InterPro" id="IPR000014">
    <property type="entry name" value="PAS"/>
</dbReference>
<accession>A0A0B3VM61</accession>
<dbReference type="PANTHER" id="PTHR43547">
    <property type="entry name" value="TWO-COMPONENT HISTIDINE KINASE"/>
    <property type="match status" value="1"/>
</dbReference>
<protein>
    <recommendedName>
        <fullName evidence="2">histidine kinase</fullName>
        <ecNumber evidence="2">2.7.13.3</ecNumber>
    </recommendedName>
</protein>
<name>A0A0B3VM61_9FIRM</name>
<comment type="caution">
    <text evidence="11">The sequence shown here is derived from an EMBL/GenBank/DDBJ whole genome shotgun (WGS) entry which is preliminary data.</text>
</comment>
<dbReference type="GO" id="GO:0005524">
    <property type="term" value="F:ATP binding"/>
    <property type="evidence" value="ECO:0007669"/>
    <property type="project" value="UniProtKB-KW"/>
</dbReference>
<feature type="domain" description="Histidine kinase" evidence="9">
    <location>
        <begin position="237"/>
        <end position="459"/>
    </location>
</feature>
<dbReference type="SMART" id="SM00387">
    <property type="entry name" value="HATPase_c"/>
    <property type="match status" value="1"/>
</dbReference>
<comment type="catalytic activity">
    <reaction evidence="1">
        <text>ATP + protein L-histidine = ADP + protein N-phospho-L-histidine.</text>
        <dbReference type="EC" id="2.7.13.3"/>
    </reaction>
</comment>